<feature type="domain" description="HTH CENPB-type" evidence="2">
    <location>
        <begin position="51"/>
        <end position="120"/>
    </location>
</feature>
<dbReference type="Pfam" id="PF03221">
    <property type="entry name" value="HTH_Tnp_Tc5"/>
    <property type="match status" value="1"/>
</dbReference>
<gene>
    <name evidence="3" type="ORF">BFJ65_g18554</name>
</gene>
<dbReference type="AlphaFoldDB" id="A0A3L6MP48"/>
<accession>A0A3L6MP48</accession>
<evidence type="ECO:0000313" key="3">
    <source>
        <dbReference type="EMBL" id="RKK06656.1"/>
    </source>
</evidence>
<sequence>MSGPNTDARTLLTLQALQNNPKLSLRRAAGIYKIDERRLRRRRQGIQSRRDWIPKSRRLSDLEEQIIVQFILDLYSRGFPPRLRSVQEMANRLLTDRGISPIGINWASNFMKRQPELKTHFQRSYGYQRARCDDPTIIRSKHDEQD</sequence>
<dbReference type="InterPro" id="IPR006600">
    <property type="entry name" value="HTH_CenpB_DNA-bd_dom"/>
</dbReference>
<reference evidence="3 4" key="1">
    <citation type="journal article" date="2018" name="Sci. Rep.">
        <title>Characterisation of pathogen-specific regions and novel effector candidates in Fusarium oxysporum f. sp. cepae.</title>
        <authorList>
            <person name="Armitage A.D."/>
            <person name="Taylor A."/>
            <person name="Sobczyk M.K."/>
            <person name="Baxter L."/>
            <person name="Greenfield B.P."/>
            <person name="Bates H.J."/>
            <person name="Wilson F."/>
            <person name="Jackson A.C."/>
            <person name="Ott S."/>
            <person name="Harrison R.J."/>
            <person name="Clarkson J.P."/>
        </authorList>
    </citation>
    <scope>NUCLEOTIDE SEQUENCE [LARGE SCALE GENOMIC DNA]</scope>
    <source>
        <strain evidence="3 4">FoC_Fus2</strain>
    </source>
</reference>
<dbReference type="GO" id="GO:0003677">
    <property type="term" value="F:DNA binding"/>
    <property type="evidence" value="ECO:0007669"/>
    <property type="project" value="UniProtKB-KW"/>
</dbReference>
<dbReference type="PROSITE" id="PS51253">
    <property type="entry name" value="HTH_CENPB"/>
    <property type="match status" value="1"/>
</dbReference>
<evidence type="ECO:0000313" key="4">
    <source>
        <dbReference type="Proteomes" id="UP000270866"/>
    </source>
</evidence>
<dbReference type="Proteomes" id="UP000270866">
    <property type="component" value="Unassembled WGS sequence"/>
</dbReference>
<name>A0A3L6MP48_FUSOX</name>
<organism evidence="3 4">
    <name type="scientific">Fusarium oxysporum f. sp. cepae</name>
    <dbReference type="NCBI Taxonomy" id="396571"/>
    <lineage>
        <taxon>Eukaryota</taxon>
        <taxon>Fungi</taxon>
        <taxon>Dikarya</taxon>
        <taxon>Ascomycota</taxon>
        <taxon>Pezizomycotina</taxon>
        <taxon>Sordariomycetes</taxon>
        <taxon>Hypocreomycetidae</taxon>
        <taxon>Hypocreales</taxon>
        <taxon>Nectriaceae</taxon>
        <taxon>Fusarium</taxon>
        <taxon>Fusarium oxysporum species complex</taxon>
    </lineage>
</organism>
<keyword evidence="1" id="KW-0238">DNA-binding</keyword>
<protein>
    <recommendedName>
        <fullName evidence="2">HTH CENPB-type domain-containing protein</fullName>
    </recommendedName>
</protein>
<dbReference type="EMBL" id="MRCU01000020">
    <property type="protein sequence ID" value="RKK06656.1"/>
    <property type="molecule type" value="Genomic_DNA"/>
</dbReference>
<dbReference type="SMART" id="SM00674">
    <property type="entry name" value="CENPB"/>
    <property type="match status" value="1"/>
</dbReference>
<evidence type="ECO:0000256" key="1">
    <source>
        <dbReference type="ARBA" id="ARBA00023125"/>
    </source>
</evidence>
<proteinExistence type="predicted"/>
<comment type="caution">
    <text evidence="3">The sequence shown here is derived from an EMBL/GenBank/DDBJ whole genome shotgun (WGS) entry which is preliminary data.</text>
</comment>
<evidence type="ECO:0000259" key="2">
    <source>
        <dbReference type="PROSITE" id="PS51253"/>
    </source>
</evidence>